<keyword evidence="2" id="KW-1185">Reference proteome</keyword>
<proteinExistence type="predicted"/>
<name>A0ABP0PMQ4_9DINO</name>
<dbReference type="Proteomes" id="UP001642484">
    <property type="component" value="Unassembled WGS sequence"/>
</dbReference>
<sequence>MALPLDVDTLVYRLQSLGAPKELNYIEYFAGALAAQGFALQYSGCACLKQAKMIEVMLVYPFGWWMGMYGAPTPKRHKGFSNSKWAAAFNLGKLKAKAFRAQQDPDQKSTVRYEDKNGNMRWKGSSKLKSTQVYPVRFGHRAVRLMPRLKTRGEGMPKHPPGPKEGPLIFEQMGWDSEVDWSDARMTPVLVYLRGNASLKLPQRWREVFPTHV</sequence>
<evidence type="ECO:0000313" key="1">
    <source>
        <dbReference type="EMBL" id="CAK9076807.1"/>
    </source>
</evidence>
<gene>
    <name evidence="1" type="ORF">CCMP2556_LOCUS37856</name>
</gene>
<organism evidence="1 2">
    <name type="scientific">Durusdinium trenchii</name>
    <dbReference type="NCBI Taxonomy" id="1381693"/>
    <lineage>
        <taxon>Eukaryota</taxon>
        <taxon>Sar</taxon>
        <taxon>Alveolata</taxon>
        <taxon>Dinophyceae</taxon>
        <taxon>Suessiales</taxon>
        <taxon>Symbiodiniaceae</taxon>
        <taxon>Durusdinium</taxon>
    </lineage>
</organism>
<evidence type="ECO:0000313" key="2">
    <source>
        <dbReference type="Proteomes" id="UP001642484"/>
    </source>
</evidence>
<protein>
    <submittedName>
        <fullName evidence="1">Uncharacterized protein</fullName>
    </submittedName>
</protein>
<accession>A0ABP0PMQ4</accession>
<reference evidence="1 2" key="1">
    <citation type="submission" date="2024-02" db="EMBL/GenBank/DDBJ databases">
        <authorList>
            <person name="Chen Y."/>
            <person name="Shah S."/>
            <person name="Dougan E. K."/>
            <person name="Thang M."/>
            <person name="Chan C."/>
        </authorList>
    </citation>
    <scope>NUCLEOTIDE SEQUENCE [LARGE SCALE GENOMIC DNA]</scope>
</reference>
<comment type="caution">
    <text evidence="1">The sequence shown here is derived from an EMBL/GenBank/DDBJ whole genome shotgun (WGS) entry which is preliminary data.</text>
</comment>
<dbReference type="EMBL" id="CAXAMN010023328">
    <property type="protein sequence ID" value="CAK9076807.1"/>
    <property type="molecule type" value="Genomic_DNA"/>
</dbReference>